<accession>A0A834SL80</accession>
<keyword evidence="3" id="KW-0813">Transport</keyword>
<evidence type="ECO:0000256" key="6">
    <source>
        <dbReference type="ARBA" id="ARBA00023065"/>
    </source>
</evidence>
<evidence type="ECO:0000256" key="10">
    <source>
        <dbReference type="SAM" id="Phobius"/>
    </source>
</evidence>
<evidence type="ECO:0000256" key="2">
    <source>
        <dbReference type="ARBA" id="ARBA00007079"/>
    </source>
</evidence>
<evidence type="ECO:0000256" key="7">
    <source>
        <dbReference type="ARBA" id="ARBA00023136"/>
    </source>
</evidence>
<dbReference type="GO" id="GO:0016020">
    <property type="term" value="C:membrane"/>
    <property type="evidence" value="ECO:0007669"/>
    <property type="project" value="UniProtKB-SubCell"/>
</dbReference>
<feature type="transmembrane region" description="Helical" evidence="10">
    <location>
        <begin position="158"/>
        <end position="176"/>
    </location>
</feature>
<dbReference type="AlphaFoldDB" id="A0A834SL80"/>
<feature type="transmembrane region" description="Helical" evidence="10">
    <location>
        <begin position="103"/>
        <end position="120"/>
    </location>
</feature>
<feature type="region of interest" description="Disordered" evidence="9">
    <location>
        <begin position="430"/>
        <end position="479"/>
    </location>
</feature>
<name>A0A834SL80_9FABA</name>
<evidence type="ECO:0000256" key="8">
    <source>
        <dbReference type="ARBA" id="ARBA00023303"/>
    </source>
</evidence>
<keyword evidence="12" id="KW-1185">Reference proteome</keyword>
<evidence type="ECO:0000256" key="3">
    <source>
        <dbReference type="ARBA" id="ARBA00022448"/>
    </source>
</evidence>
<dbReference type="GO" id="GO:0015743">
    <property type="term" value="P:malate transport"/>
    <property type="evidence" value="ECO:0007669"/>
    <property type="project" value="InterPro"/>
</dbReference>
<dbReference type="GO" id="GO:0034220">
    <property type="term" value="P:monoatomic ion transmembrane transport"/>
    <property type="evidence" value="ECO:0007669"/>
    <property type="project" value="UniProtKB-KW"/>
</dbReference>
<feature type="transmembrane region" description="Helical" evidence="10">
    <location>
        <begin position="188"/>
        <end position="211"/>
    </location>
</feature>
<keyword evidence="7 10" id="KW-0472">Membrane</keyword>
<dbReference type="OrthoDB" id="68611at2759"/>
<sequence>MWCVSVVKMAWEWGNGKVENLYGRLRGKVVDGMLELKKLGEEDPRRVVHSLKVGLAITLVSTFYYFEPLYHGFGSSAMWAIFTVIVVSEFSVGATLGKGLNRGLATFLAGALGLGCFYLAESTGHVVQPILLGVFIFVLAAGVTYMRFFPQMKKKYDYGLMVFILTFCLVSVSSYREDQEIIDIAQKRVITILIGGLISVLVCIFVCPIWAGDDLHNLVSRNIDKLGNFLQGFGDEYFRTSTEGEGEECDKAVLEGYKSVLNSKQTEESLANFVTWEPCHGRFKYQYPWHQYLKIGSLSRQCAYRIDALNGFLNSAKAPPEGIKGKLQEACMKMSKEAGRGLKELSEAMKRMEAPLSAEAHISKAKTGAMKLRSIMKRGLWEEGNNVNLVEAIPAMTVASLLLDVVSCTEQLGDSIKHLSSLANFTTNKLKPEPLHNNQITQTPQPQPQEALQSCESHNSGHHHVITINPTPTTTNQVS</sequence>
<dbReference type="Proteomes" id="UP000634136">
    <property type="component" value="Unassembled WGS sequence"/>
</dbReference>
<evidence type="ECO:0000256" key="5">
    <source>
        <dbReference type="ARBA" id="ARBA00022989"/>
    </source>
</evidence>
<dbReference type="InterPro" id="IPR020966">
    <property type="entry name" value="ALMT"/>
</dbReference>
<keyword evidence="8" id="KW-0407">Ion channel</keyword>
<evidence type="ECO:0000313" key="12">
    <source>
        <dbReference type="Proteomes" id="UP000634136"/>
    </source>
</evidence>
<evidence type="ECO:0000313" key="11">
    <source>
        <dbReference type="EMBL" id="KAF7805752.1"/>
    </source>
</evidence>
<keyword evidence="4 10" id="KW-0812">Transmembrane</keyword>
<keyword evidence="6" id="KW-0406">Ion transport</keyword>
<feature type="compositionally biased region" description="Low complexity" evidence="9">
    <location>
        <begin position="466"/>
        <end position="479"/>
    </location>
</feature>
<evidence type="ECO:0000256" key="1">
    <source>
        <dbReference type="ARBA" id="ARBA00004141"/>
    </source>
</evidence>
<comment type="subcellular location">
    <subcellularLocation>
        <location evidence="1">Membrane</location>
        <topology evidence="1">Multi-pass membrane protein</topology>
    </subcellularLocation>
</comment>
<dbReference type="PANTHER" id="PTHR31086">
    <property type="entry name" value="ALUMINUM-ACTIVATED MALATE TRANSPORTER 10"/>
    <property type="match status" value="1"/>
</dbReference>
<dbReference type="EMBL" id="JAAIUW010000012">
    <property type="protein sequence ID" value="KAF7805752.1"/>
    <property type="molecule type" value="Genomic_DNA"/>
</dbReference>
<keyword evidence="5 10" id="KW-1133">Transmembrane helix</keyword>
<gene>
    <name evidence="11" type="ORF">G2W53_037913</name>
</gene>
<evidence type="ECO:0000256" key="9">
    <source>
        <dbReference type="SAM" id="MobiDB-lite"/>
    </source>
</evidence>
<reference evidence="11" key="1">
    <citation type="submission" date="2020-09" db="EMBL/GenBank/DDBJ databases">
        <title>Genome-Enabled Discovery of Anthraquinone Biosynthesis in Senna tora.</title>
        <authorList>
            <person name="Kang S.-H."/>
            <person name="Pandey R.P."/>
            <person name="Lee C.-M."/>
            <person name="Sim J.-S."/>
            <person name="Jeong J.-T."/>
            <person name="Choi B.-S."/>
            <person name="Jung M."/>
            <person name="Ginzburg D."/>
            <person name="Zhao K."/>
            <person name="Won S.Y."/>
            <person name="Oh T.-J."/>
            <person name="Yu Y."/>
            <person name="Kim N.-H."/>
            <person name="Lee O.R."/>
            <person name="Lee T.-H."/>
            <person name="Bashyal P."/>
            <person name="Kim T.-S."/>
            <person name="Lee W.-H."/>
            <person name="Kawkins C."/>
            <person name="Kim C.-K."/>
            <person name="Kim J.S."/>
            <person name="Ahn B.O."/>
            <person name="Rhee S.Y."/>
            <person name="Sohng J.K."/>
        </authorList>
    </citation>
    <scope>NUCLEOTIDE SEQUENCE</scope>
    <source>
        <tissue evidence="11">Leaf</tissue>
    </source>
</reference>
<proteinExistence type="inferred from homology"/>
<protein>
    <submittedName>
        <fullName evidence="11">Aluminum-activated malate transporter 2-like</fullName>
    </submittedName>
</protein>
<comment type="caution">
    <text evidence="11">The sequence shown here is derived from an EMBL/GenBank/DDBJ whole genome shotgun (WGS) entry which is preliminary data.</text>
</comment>
<feature type="transmembrane region" description="Helical" evidence="10">
    <location>
        <begin position="126"/>
        <end position="146"/>
    </location>
</feature>
<dbReference type="Pfam" id="PF11744">
    <property type="entry name" value="ALMT"/>
    <property type="match status" value="1"/>
</dbReference>
<comment type="similarity">
    <text evidence="2">Belongs to the aromatic acid exporter (TC 2.A.85) family.</text>
</comment>
<evidence type="ECO:0000256" key="4">
    <source>
        <dbReference type="ARBA" id="ARBA00022692"/>
    </source>
</evidence>
<organism evidence="11 12">
    <name type="scientific">Senna tora</name>
    <dbReference type="NCBI Taxonomy" id="362788"/>
    <lineage>
        <taxon>Eukaryota</taxon>
        <taxon>Viridiplantae</taxon>
        <taxon>Streptophyta</taxon>
        <taxon>Embryophyta</taxon>
        <taxon>Tracheophyta</taxon>
        <taxon>Spermatophyta</taxon>
        <taxon>Magnoliopsida</taxon>
        <taxon>eudicotyledons</taxon>
        <taxon>Gunneridae</taxon>
        <taxon>Pentapetalae</taxon>
        <taxon>rosids</taxon>
        <taxon>fabids</taxon>
        <taxon>Fabales</taxon>
        <taxon>Fabaceae</taxon>
        <taxon>Caesalpinioideae</taxon>
        <taxon>Cassia clade</taxon>
        <taxon>Senna</taxon>
    </lineage>
</organism>